<dbReference type="SUPFAM" id="SSF46785">
    <property type="entry name" value="Winged helix' DNA-binding domain"/>
    <property type="match status" value="1"/>
</dbReference>
<name>A0A7C9R6M3_9HYPH</name>
<protein>
    <submittedName>
        <fullName evidence="5">GntR family transcriptional regulator</fullName>
    </submittedName>
</protein>
<keyword evidence="1" id="KW-0805">Transcription regulation</keyword>
<organism evidence="5 6">
    <name type="scientific">Mesorhizobium zhangyense</name>
    <dbReference type="NCBI Taxonomy" id="1776730"/>
    <lineage>
        <taxon>Bacteria</taxon>
        <taxon>Pseudomonadati</taxon>
        <taxon>Pseudomonadota</taxon>
        <taxon>Alphaproteobacteria</taxon>
        <taxon>Hyphomicrobiales</taxon>
        <taxon>Phyllobacteriaceae</taxon>
        <taxon>Mesorhizobium</taxon>
    </lineage>
</organism>
<proteinExistence type="predicted"/>
<dbReference type="InterPro" id="IPR028978">
    <property type="entry name" value="Chorismate_lyase_/UTRA_dom_sf"/>
</dbReference>
<dbReference type="AlphaFoldDB" id="A0A7C9R6M3"/>
<dbReference type="InterPro" id="IPR036388">
    <property type="entry name" value="WH-like_DNA-bd_sf"/>
</dbReference>
<dbReference type="SMART" id="SM00866">
    <property type="entry name" value="UTRA"/>
    <property type="match status" value="1"/>
</dbReference>
<dbReference type="RefSeq" id="WP_165116354.1">
    <property type="nucleotide sequence ID" value="NZ_JAAKZG010000003.1"/>
</dbReference>
<gene>
    <name evidence="5" type="ORF">G6N74_08670</name>
</gene>
<dbReference type="EMBL" id="JAAKZG010000003">
    <property type="protein sequence ID" value="NGN41136.1"/>
    <property type="molecule type" value="Genomic_DNA"/>
</dbReference>
<dbReference type="Pfam" id="PF07702">
    <property type="entry name" value="UTRA"/>
    <property type="match status" value="1"/>
</dbReference>
<dbReference type="InterPro" id="IPR000524">
    <property type="entry name" value="Tscrpt_reg_HTH_GntR"/>
</dbReference>
<comment type="caution">
    <text evidence="5">The sequence shown here is derived from an EMBL/GenBank/DDBJ whole genome shotgun (WGS) entry which is preliminary data.</text>
</comment>
<keyword evidence="6" id="KW-1185">Reference proteome</keyword>
<evidence type="ECO:0000259" key="4">
    <source>
        <dbReference type="PROSITE" id="PS50949"/>
    </source>
</evidence>
<dbReference type="PANTHER" id="PTHR44846:SF1">
    <property type="entry name" value="MANNOSYL-D-GLYCERATE TRANSPORT_METABOLISM SYSTEM REPRESSOR MNGR-RELATED"/>
    <property type="match status" value="1"/>
</dbReference>
<dbReference type="SMART" id="SM00345">
    <property type="entry name" value="HTH_GNTR"/>
    <property type="match status" value="1"/>
</dbReference>
<dbReference type="GO" id="GO:0003677">
    <property type="term" value="F:DNA binding"/>
    <property type="evidence" value="ECO:0007669"/>
    <property type="project" value="UniProtKB-KW"/>
</dbReference>
<sequence>MSVSTQGNTAEALKKSAISRYIQLASLFKRRIETGEWAVGGQIPTVEMLAKECGVAAMTIRHALNILEADGMIERYRAKGTFVKQRPVNDMWCQVQTDWSGMLLARENARIEVLSDERDVSLPARSFKIGKPAPAYRHLQRRHTRDGEAFLLADVYVAERIASQIPEDDYSIKTALRLVADVPGLVITDATQTLTIDSADLYISEKLDIPISNPVARVERCAVDSNGELVLVADGTYRGDRVRIDFKLR</sequence>
<reference evidence="5 6" key="1">
    <citation type="submission" date="2020-02" db="EMBL/GenBank/DDBJ databases">
        <title>Genome sequence of the type strain CGMCC 1.15528 of Mesorhizobium zhangyense.</title>
        <authorList>
            <person name="Gao J."/>
            <person name="Sun J."/>
        </authorList>
    </citation>
    <scope>NUCLEOTIDE SEQUENCE [LARGE SCALE GENOMIC DNA]</scope>
    <source>
        <strain evidence="5 6">CGMCC 1.15528</strain>
    </source>
</reference>
<evidence type="ECO:0000256" key="1">
    <source>
        <dbReference type="ARBA" id="ARBA00023015"/>
    </source>
</evidence>
<dbReference type="Proteomes" id="UP000481252">
    <property type="component" value="Unassembled WGS sequence"/>
</dbReference>
<dbReference type="PANTHER" id="PTHR44846">
    <property type="entry name" value="MANNOSYL-D-GLYCERATE TRANSPORT/METABOLISM SYSTEM REPRESSOR MNGR-RELATED"/>
    <property type="match status" value="1"/>
</dbReference>
<dbReference type="Gene3D" id="3.40.1410.10">
    <property type="entry name" value="Chorismate lyase-like"/>
    <property type="match status" value="1"/>
</dbReference>
<dbReference type="Pfam" id="PF00392">
    <property type="entry name" value="GntR"/>
    <property type="match status" value="1"/>
</dbReference>
<dbReference type="InterPro" id="IPR050679">
    <property type="entry name" value="Bact_HTH_transcr_reg"/>
</dbReference>
<dbReference type="SUPFAM" id="SSF64288">
    <property type="entry name" value="Chorismate lyase-like"/>
    <property type="match status" value="1"/>
</dbReference>
<evidence type="ECO:0000313" key="6">
    <source>
        <dbReference type="Proteomes" id="UP000481252"/>
    </source>
</evidence>
<evidence type="ECO:0000256" key="3">
    <source>
        <dbReference type="ARBA" id="ARBA00023163"/>
    </source>
</evidence>
<dbReference type="GO" id="GO:0045892">
    <property type="term" value="P:negative regulation of DNA-templated transcription"/>
    <property type="evidence" value="ECO:0007669"/>
    <property type="project" value="TreeGrafter"/>
</dbReference>
<evidence type="ECO:0000313" key="5">
    <source>
        <dbReference type="EMBL" id="NGN41136.1"/>
    </source>
</evidence>
<feature type="domain" description="HTH gntR-type" evidence="4">
    <location>
        <begin position="18"/>
        <end position="86"/>
    </location>
</feature>
<keyword evidence="2" id="KW-0238">DNA-binding</keyword>
<keyword evidence="3" id="KW-0804">Transcription</keyword>
<dbReference type="Gene3D" id="1.10.10.10">
    <property type="entry name" value="Winged helix-like DNA-binding domain superfamily/Winged helix DNA-binding domain"/>
    <property type="match status" value="1"/>
</dbReference>
<dbReference type="InterPro" id="IPR036390">
    <property type="entry name" value="WH_DNA-bd_sf"/>
</dbReference>
<dbReference type="GO" id="GO:0003700">
    <property type="term" value="F:DNA-binding transcription factor activity"/>
    <property type="evidence" value="ECO:0007669"/>
    <property type="project" value="InterPro"/>
</dbReference>
<dbReference type="InterPro" id="IPR011663">
    <property type="entry name" value="UTRA"/>
</dbReference>
<evidence type="ECO:0000256" key="2">
    <source>
        <dbReference type="ARBA" id="ARBA00023125"/>
    </source>
</evidence>
<dbReference type="PROSITE" id="PS50949">
    <property type="entry name" value="HTH_GNTR"/>
    <property type="match status" value="1"/>
</dbReference>
<accession>A0A7C9R6M3</accession>
<dbReference type="CDD" id="cd07377">
    <property type="entry name" value="WHTH_GntR"/>
    <property type="match status" value="1"/>
</dbReference>